<evidence type="ECO:0000313" key="1">
    <source>
        <dbReference type="EMBL" id="ETP11932.1"/>
    </source>
</evidence>
<reference evidence="1 2" key="1">
    <citation type="submission" date="2013-11" db="EMBL/GenBank/DDBJ databases">
        <title>The Genome Sequence of Phytophthora parasitica CJ01A1.</title>
        <authorList>
            <consortium name="The Broad Institute Genomics Platform"/>
            <person name="Russ C."/>
            <person name="Tyler B."/>
            <person name="Panabieres F."/>
            <person name="Shan W."/>
            <person name="Tripathy S."/>
            <person name="Grunwald N."/>
            <person name="Machado M."/>
            <person name="Johnson C.S."/>
            <person name="Walker B."/>
            <person name="Young S.K."/>
            <person name="Zeng Q."/>
            <person name="Gargeya S."/>
            <person name="Fitzgerald M."/>
            <person name="Haas B."/>
            <person name="Abouelleil A."/>
            <person name="Allen A.W."/>
            <person name="Alvarado L."/>
            <person name="Arachchi H.M."/>
            <person name="Berlin A.M."/>
            <person name="Chapman S.B."/>
            <person name="Gainer-Dewar J."/>
            <person name="Goldberg J."/>
            <person name="Griggs A."/>
            <person name="Gujja S."/>
            <person name="Hansen M."/>
            <person name="Howarth C."/>
            <person name="Imamovic A."/>
            <person name="Ireland A."/>
            <person name="Larimer J."/>
            <person name="McCowan C."/>
            <person name="Murphy C."/>
            <person name="Pearson M."/>
            <person name="Poon T.W."/>
            <person name="Priest M."/>
            <person name="Roberts A."/>
            <person name="Saif S."/>
            <person name="Shea T."/>
            <person name="Sisk P."/>
            <person name="Sykes S."/>
            <person name="Wortman J."/>
            <person name="Nusbaum C."/>
            <person name="Birren B."/>
        </authorList>
    </citation>
    <scope>NUCLEOTIDE SEQUENCE [LARGE SCALE GENOMIC DNA]</scope>
    <source>
        <strain evidence="1 2">CJ01A1</strain>
    </source>
</reference>
<dbReference type="AlphaFoldDB" id="W2WNK8"/>
<organism evidence="1 2">
    <name type="scientific">Phytophthora nicotianae CJ01A1</name>
    <dbReference type="NCBI Taxonomy" id="1317063"/>
    <lineage>
        <taxon>Eukaryota</taxon>
        <taxon>Sar</taxon>
        <taxon>Stramenopiles</taxon>
        <taxon>Oomycota</taxon>
        <taxon>Peronosporomycetes</taxon>
        <taxon>Peronosporales</taxon>
        <taxon>Peronosporaceae</taxon>
        <taxon>Phytophthora</taxon>
    </lineage>
</organism>
<dbReference type="Proteomes" id="UP000018958">
    <property type="component" value="Unassembled WGS sequence"/>
</dbReference>
<name>W2WNK8_PHYNI</name>
<sequence length="99" mass="11279">MADSSYRSRLWRPACHVSLSQPRVFATGFRNRPTPHNLAGFIQVVQSEAVWPMAGLRRQNQTHSNTEANMHMKVAMDKQTSRRLVKVTNYALVQVLKAT</sequence>
<protein>
    <submittedName>
        <fullName evidence="1">Uncharacterized protein</fullName>
    </submittedName>
</protein>
<evidence type="ECO:0000313" key="2">
    <source>
        <dbReference type="Proteomes" id="UP000018958"/>
    </source>
</evidence>
<dbReference type="EMBL" id="ANIX01002463">
    <property type="protein sequence ID" value="ETP11932.1"/>
    <property type="molecule type" value="Genomic_DNA"/>
</dbReference>
<comment type="caution">
    <text evidence="1">The sequence shown here is derived from an EMBL/GenBank/DDBJ whole genome shotgun (WGS) entry which is preliminary data.</text>
</comment>
<accession>W2WNK8</accession>
<proteinExistence type="predicted"/>
<feature type="non-terminal residue" evidence="1">
    <location>
        <position position="99"/>
    </location>
</feature>
<gene>
    <name evidence="1" type="ORF">F441_12617</name>
</gene>